<dbReference type="OrthoDB" id="10042396at2759"/>
<feature type="compositionally biased region" description="Polar residues" evidence="1">
    <location>
        <begin position="606"/>
        <end position="649"/>
    </location>
</feature>
<feature type="region of interest" description="Disordered" evidence="1">
    <location>
        <begin position="67"/>
        <end position="86"/>
    </location>
</feature>
<gene>
    <name evidence="2" type="ORF">GPM918_LOCUS24948</name>
    <name evidence="3" type="ORF">SRO942_LOCUS24953</name>
</gene>
<evidence type="ECO:0000313" key="2">
    <source>
        <dbReference type="EMBL" id="CAF1226367.1"/>
    </source>
</evidence>
<feature type="region of interest" description="Disordered" evidence="1">
    <location>
        <begin position="336"/>
        <end position="357"/>
    </location>
</feature>
<feature type="compositionally biased region" description="Basic and acidic residues" evidence="1">
    <location>
        <begin position="20"/>
        <end position="30"/>
    </location>
</feature>
<feature type="region of interest" description="Disordered" evidence="1">
    <location>
        <begin position="606"/>
        <end position="657"/>
    </location>
</feature>
<organism evidence="2 4">
    <name type="scientific">Didymodactylos carnosus</name>
    <dbReference type="NCBI Taxonomy" id="1234261"/>
    <lineage>
        <taxon>Eukaryota</taxon>
        <taxon>Metazoa</taxon>
        <taxon>Spiralia</taxon>
        <taxon>Gnathifera</taxon>
        <taxon>Rotifera</taxon>
        <taxon>Eurotatoria</taxon>
        <taxon>Bdelloidea</taxon>
        <taxon>Philodinida</taxon>
        <taxon>Philodinidae</taxon>
        <taxon>Didymodactylos</taxon>
    </lineage>
</organism>
<dbReference type="Proteomes" id="UP000681722">
    <property type="component" value="Unassembled WGS sequence"/>
</dbReference>
<evidence type="ECO:0000313" key="4">
    <source>
        <dbReference type="Proteomes" id="UP000663829"/>
    </source>
</evidence>
<feature type="compositionally biased region" description="Low complexity" evidence="1">
    <location>
        <begin position="1"/>
        <end position="13"/>
    </location>
</feature>
<dbReference type="Proteomes" id="UP000663829">
    <property type="component" value="Unassembled WGS sequence"/>
</dbReference>
<feature type="region of interest" description="Disordered" evidence="1">
    <location>
        <begin position="1"/>
        <end position="32"/>
    </location>
</feature>
<proteinExistence type="predicted"/>
<feature type="region of interest" description="Disordered" evidence="1">
    <location>
        <begin position="116"/>
        <end position="199"/>
    </location>
</feature>
<accession>A0A814Y964</accession>
<feature type="compositionally biased region" description="Low complexity" evidence="1">
    <location>
        <begin position="336"/>
        <end position="351"/>
    </location>
</feature>
<evidence type="ECO:0000313" key="3">
    <source>
        <dbReference type="EMBL" id="CAF3989340.1"/>
    </source>
</evidence>
<feature type="compositionally biased region" description="Polar residues" evidence="1">
    <location>
        <begin position="121"/>
        <end position="136"/>
    </location>
</feature>
<keyword evidence="4" id="KW-1185">Reference proteome</keyword>
<dbReference type="EMBL" id="CAJNOQ010009495">
    <property type="protein sequence ID" value="CAF1226367.1"/>
    <property type="molecule type" value="Genomic_DNA"/>
</dbReference>
<protein>
    <submittedName>
        <fullName evidence="2">Uncharacterized protein</fullName>
    </submittedName>
</protein>
<feature type="region of interest" description="Disordered" evidence="1">
    <location>
        <begin position="439"/>
        <end position="460"/>
    </location>
</feature>
<sequence>MYSGQSVSGSSLLSDDDDARETSGRSRREFDEIDAVLFDESSPKRTSYKKIYDEWSAKPHFRIRGKMCEIETMPQQPQLRRKSQDKIDQECNKENMSTPLFDMSTKFTADDLNAASDLDNGRSSIDSIEGSELTNSDLDDQKDRDLDDNDQFTDGMKNNSFSTNDDDDEDSSQLSNRNLKNQRRKQQLQPPPSAAPPIRCMKDSVVSTLANLILKQFFIDYQPLFNRYAKLVCQKNGIILTPLPGISTTIIDRLPRSLRPYSLPPRSLSQNRFSLPTSTSITATTLMTSNNSIISSNTQDLIKGLRSTPDPSDISLTGLLRVTPCRFSNVYQTTPPITNATATSTNATTSPRKPPERILTSSAVEKRQPQINLISMIGTAVGSLAGNTSSVINIGNNLISLNISNNPSTASATAALTTTGTSSSSSGIPTSVTTIATFNTSNNSNSGNNNPNHRAWPSATSASTRYRSATIINDMRLPPITVEPLKVSLTSEQLQLHRSNTSTINSMNNNVGTVALISSNNNNNSTSFGIDRAVSGTSTGSNLSFCQAFPLSNNNSANLNNKLRTSNVLKFSARTLPPGDFVRGRPIEAHISRPVASAKDSIVTTTNLQSVTSPTRSVTRGSNSSNSRQTKLNNNTRAPKQQQQFSTPIKISAPHMW</sequence>
<dbReference type="EMBL" id="CAJOBC010009501">
    <property type="protein sequence ID" value="CAF3989340.1"/>
    <property type="molecule type" value="Genomic_DNA"/>
</dbReference>
<name>A0A814Y964_9BILA</name>
<comment type="caution">
    <text evidence="2">The sequence shown here is derived from an EMBL/GenBank/DDBJ whole genome shotgun (WGS) entry which is preliminary data.</text>
</comment>
<dbReference type="AlphaFoldDB" id="A0A814Y964"/>
<reference evidence="2" key="1">
    <citation type="submission" date="2021-02" db="EMBL/GenBank/DDBJ databases">
        <authorList>
            <person name="Nowell W R."/>
        </authorList>
    </citation>
    <scope>NUCLEOTIDE SEQUENCE</scope>
</reference>
<evidence type="ECO:0000256" key="1">
    <source>
        <dbReference type="SAM" id="MobiDB-lite"/>
    </source>
</evidence>